<dbReference type="EC" id="3.3.2.6" evidence="1"/>
<dbReference type="EMBL" id="QTSX02007209">
    <property type="protein sequence ID" value="KAJ9049674.1"/>
    <property type="molecule type" value="Genomic_DNA"/>
</dbReference>
<evidence type="ECO:0000313" key="1">
    <source>
        <dbReference type="EMBL" id="KAJ9049674.1"/>
    </source>
</evidence>
<organism evidence="1 2">
    <name type="scientific">Entomophthora muscae</name>
    <dbReference type="NCBI Taxonomy" id="34485"/>
    <lineage>
        <taxon>Eukaryota</taxon>
        <taxon>Fungi</taxon>
        <taxon>Fungi incertae sedis</taxon>
        <taxon>Zoopagomycota</taxon>
        <taxon>Entomophthoromycotina</taxon>
        <taxon>Entomophthoromycetes</taxon>
        <taxon>Entomophthorales</taxon>
        <taxon>Entomophthoraceae</taxon>
        <taxon>Entomophthora</taxon>
    </lineage>
</organism>
<dbReference type="Proteomes" id="UP001165960">
    <property type="component" value="Unassembled WGS sequence"/>
</dbReference>
<keyword evidence="1" id="KW-0645">Protease</keyword>
<keyword evidence="1" id="KW-0031">Aminopeptidase</keyword>
<keyword evidence="1" id="KW-0378">Hydrolase</keyword>
<protein>
    <submittedName>
        <fullName evidence="1">Leucyl aminopeptidase yscIV</fullName>
        <ecNumber evidence="1">3.3.2.6</ecNumber>
    </submittedName>
</protein>
<comment type="caution">
    <text evidence="1">The sequence shown here is derived from an EMBL/GenBank/DDBJ whole genome shotgun (WGS) entry which is preliminary data.</text>
</comment>
<reference evidence="1" key="1">
    <citation type="submission" date="2022-04" db="EMBL/GenBank/DDBJ databases">
        <title>Genome of the entomopathogenic fungus Entomophthora muscae.</title>
        <authorList>
            <person name="Elya C."/>
            <person name="Lovett B.R."/>
            <person name="Lee E."/>
            <person name="Macias A.M."/>
            <person name="Hajek A.E."/>
            <person name="De Bivort B.L."/>
            <person name="Kasson M.T."/>
            <person name="De Fine Licht H.H."/>
            <person name="Stajich J.E."/>
        </authorList>
    </citation>
    <scope>NUCLEOTIDE SEQUENCE</scope>
    <source>
        <strain evidence="1">Berkeley</strain>
    </source>
</reference>
<name>A0ACC2RI07_9FUNG</name>
<sequence length="475" mass="53765">MVPCQDTPSLKISYSASIKVPEQLTALMSALSTGSEKSGDKTTFKFEQKNAIPSYLIALAVGYLASKAISDRIAVWCEPEMLEAAAYEFSDAEQFMKIAEELTCPYEWGRYDLLILPPSFPYGGMENPCISFITPTLLAGDKSAVDVIAHELSHSWTGNLVTNSNWENFWLNEGWTKFLERKIMGRMHGEATRQFSSIIGWKALKESVELFGADSPLTALCPKLENVNPDDAFSSIPYEKGYNFLYYLEQLLGGPEIFEPYMKAHIIHFAHQSITTDQWKEFLYSYMEKNHGQSKVELLNKVDWNTWLYAPGMPPVECNFDDSLSKACNQLAKKWLDSKDLSDFSSFDPAEFETLSTNQRVVFLDRLTDHPAFPIKAVQGMAGRYSVSTSNNCEIKLRWQLFCLKAGYEAIYPAVVDFVKSQGRMKYVRPLYRSLSQAPNGNELAKSTFLENKAFYHPIAAKLIEKDLFGKNVAY</sequence>
<accession>A0ACC2RI07</accession>
<gene>
    <name evidence="1" type="primary">LAP2_5</name>
    <name evidence="1" type="ORF">DSO57_1022048</name>
</gene>
<proteinExistence type="predicted"/>
<evidence type="ECO:0000313" key="2">
    <source>
        <dbReference type="Proteomes" id="UP001165960"/>
    </source>
</evidence>
<keyword evidence="2" id="KW-1185">Reference proteome</keyword>